<dbReference type="Gramene" id="TuG1812G0700001182.01.T03">
    <property type="protein sequence ID" value="TuG1812G0700001182.01.T03"/>
    <property type="gene ID" value="TuG1812G0700001182.01"/>
</dbReference>
<dbReference type="Proteomes" id="UP000015106">
    <property type="component" value="Chromosome 7"/>
</dbReference>
<sequence>MARSSSSPTARLPLPLLVLLLCLSSLSMAAAQKYNAVYSFGDSITDTGNLCTNGRPSAITFTQPPYGETYFGSPTCRCSDGRVIVDFLSTKYGLPFLPPSKSTSADFKKGANMAITGATAMDAPFFRSLGLSDKIWNNGPISFQLQWFQTITSSVCGSSEPSPQSSPIMLFFSFFTPFKAQPTMSACSAAPLMHEQQHDFLLHPAVAAATAMPLPPLIRALLHTFHGAWRIDSLTRVYYHYCCRLQELPGELALHLRGVRGERLQRDAVRQLQHGPGEHVRAADRGHHRRRRGEAGRDGGGGRGGARGAPHRLLPHLPHHLRHLQRRRLRRPRLPQEVQRPLHVPQQPAAGQGHEPPGQVQVGAHHVRRLLRRRLRHGPEPQQIRVQLGVRGVLRVGGRQVQLRQQRAVRHVGRLRLRQPGVAPQLGRHPPHRGRVQADHRRMAQRRLLPPRHLPLASHSRWPINQLMHLVHGSIINQSINQLLLLLFVQSG</sequence>
<feature type="signal peptide" evidence="4">
    <location>
        <begin position="1"/>
        <end position="31"/>
    </location>
</feature>
<reference evidence="5" key="3">
    <citation type="submission" date="2022-06" db="UniProtKB">
        <authorList>
            <consortium name="EnsemblPlants"/>
        </authorList>
    </citation>
    <scope>IDENTIFICATION</scope>
</reference>
<feature type="compositionally biased region" description="Basic and acidic residues" evidence="3">
    <location>
        <begin position="276"/>
        <end position="285"/>
    </location>
</feature>
<evidence type="ECO:0000256" key="1">
    <source>
        <dbReference type="ARBA" id="ARBA00008668"/>
    </source>
</evidence>
<evidence type="ECO:0000313" key="6">
    <source>
        <dbReference type="Proteomes" id="UP000015106"/>
    </source>
</evidence>
<dbReference type="AlphaFoldDB" id="A0A8R7QZ49"/>
<proteinExistence type="inferred from homology"/>
<evidence type="ECO:0000256" key="3">
    <source>
        <dbReference type="SAM" id="MobiDB-lite"/>
    </source>
</evidence>
<dbReference type="Gene3D" id="3.40.50.1110">
    <property type="entry name" value="SGNH hydrolase"/>
    <property type="match status" value="1"/>
</dbReference>
<organism evidence="5 6">
    <name type="scientific">Triticum urartu</name>
    <name type="common">Red wild einkorn</name>
    <name type="synonym">Crithodium urartu</name>
    <dbReference type="NCBI Taxonomy" id="4572"/>
    <lineage>
        <taxon>Eukaryota</taxon>
        <taxon>Viridiplantae</taxon>
        <taxon>Streptophyta</taxon>
        <taxon>Embryophyta</taxon>
        <taxon>Tracheophyta</taxon>
        <taxon>Spermatophyta</taxon>
        <taxon>Magnoliopsida</taxon>
        <taxon>Liliopsida</taxon>
        <taxon>Poales</taxon>
        <taxon>Poaceae</taxon>
        <taxon>BOP clade</taxon>
        <taxon>Pooideae</taxon>
        <taxon>Triticodae</taxon>
        <taxon>Triticeae</taxon>
        <taxon>Triticinae</taxon>
        <taxon>Triticum</taxon>
    </lineage>
</organism>
<evidence type="ECO:0008006" key="7">
    <source>
        <dbReference type="Google" id="ProtNLM"/>
    </source>
</evidence>
<evidence type="ECO:0000256" key="4">
    <source>
        <dbReference type="SAM" id="SignalP"/>
    </source>
</evidence>
<keyword evidence="4" id="KW-0732">Signal</keyword>
<protein>
    <recommendedName>
        <fullName evidence="7">GDSL esterase/lipase</fullName>
    </recommendedName>
</protein>
<reference evidence="5" key="2">
    <citation type="submission" date="2018-03" db="EMBL/GenBank/DDBJ databases">
        <title>The Triticum urartu genome reveals the dynamic nature of wheat genome evolution.</title>
        <authorList>
            <person name="Ling H."/>
            <person name="Ma B."/>
            <person name="Shi X."/>
            <person name="Liu H."/>
            <person name="Dong L."/>
            <person name="Sun H."/>
            <person name="Cao Y."/>
            <person name="Gao Q."/>
            <person name="Zheng S."/>
            <person name="Li Y."/>
            <person name="Yu Y."/>
            <person name="Du H."/>
            <person name="Qi M."/>
            <person name="Li Y."/>
            <person name="Yu H."/>
            <person name="Cui Y."/>
            <person name="Wang N."/>
            <person name="Chen C."/>
            <person name="Wu H."/>
            <person name="Zhao Y."/>
            <person name="Zhang J."/>
            <person name="Li Y."/>
            <person name="Zhou W."/>
            <person name="Zhang B."/>
            <person name="Hu W."/>
            <person name="Eijk M."/>
            <person name="Tang J."/>
            <person name="Witsenboer H."/>
            <person name="Zhao S."/>
            <person name="Li Z."/>
            <person name="Zhang A."/>
            <person name="Wang D."/>
            <person name="Liang C."/>
        </authorList>
    </citation>
    <scope>NUCLEOTIDE SEQUENCE [LARGE SCALE GENOMIC DNA]</scope>
    <source>
        <strain evidence="5">cv. G1812</strain>
    </source>
</reference>
<dbReference type="InterPro" id="IPR036514">
    <property type="entry name" value="SGNH_hydro_sf"/>
</dbReference>
<evidence type="ECO:0000256" key="2">
    <source>
        <dbReference type="ARBA" id="ARBA00023180"/>
    </source>
</evidence>
<feature type="compositionally biased region" description="Gly residues" evidence="3">
    <location>
        <begin position="298"/>
        <end position="307"/>
    </location>
</feature>
<dbReference type="EnsemblPlants" id="TuG1812G0700001182.01.T03">
    <property type="protein sequence ID" value="TuG1812G0700001182.01.T03"/>
    <property type="gene ID" value="TuG1812G0700001182.01"/>
</dbReference>
<name>A0A8R7QZ49_TRIUA</name>
<dbReference type="PANTHER" id="PTHR22835">
    <property type="entry name" value="ZINC FINGER FYVE DOMAIN CONTAINING PROTEIN"/>
    <property type="match status" value="1"/>
</dbReference>
<keyword evidence="2" id="KW-0325">Glycoprotein</keyword>
<feature type="chain" id="PRO_5035933733" description="GDSL esterase/lipase" evidence="4">
    <location>
        <begin position="32"/>
        <end position="492"/>
    </location>
</feature>
<comment type="similarity">
    <text evidence="1">Belongs to the 'GDSL' lipolytic enzyme family.</text>
</comment>
<accession>A0A8R7QZ49</accession>
<dbReference type="Pfam" id="PF00657">
    <property type="entry name" value="Lipase_GDSL"/>
    <property type="match status" value="1"/>
</dbReference>
<keyword evidence="6" id="KW-1185">Reference proteome</keyword>
<reference evidence="6" key="1">
    <citation type="journal article" date="2013" name="Nature">
        <title>Draft genome of the wheat A-genome progenitor Triticum urartu.</title>
        <authorList>
            <person name="Ling H.Q."/>
            <person name="Zhao S."/>
            <person name="Liu D."/>
            <person name="Wang J."/>
            <person name="Sun H."/>
            <person name="Zhang C."/>
            <person name="Fan H."/>
            <person name="Li D."/>
            <person name="Dong L."/>
            <person name="Tao Y."/>
            <person name="Gao C."/>
            <person name="Wu H."/>
            <person name="Li Y."/>
            <person name="Cui Y."/>
            <person name="Guo X."/>
            <person name="Zheng S."/>
            <person name="Wang B."/>
            <person name="Yu K."/>
            <person name="Liang Q."/>
            <person name="Yang W."/>
            <person name="Lou X."/>
            <person name="Chen J."/>
            <person name="Feng M."/>
            <person name="Jian J."/>
            <person name="Zhang X."/>
            <person name="Luo G."/>
            <person name="Jiang Y."/>
            <person name="Liu J."/>
            <person name="Wang Z."/>
            <person name="Sha Y."/>
            <person name="Zhang B."/>
            <person name="Wu H."/>
            <person name="Tang D."/>
            <person name="Shen Q."/>
            <person name="Xue P."/>
            <person name="Zou S."/>
            <person name="Wang X."/>
            <person name="Liu X."/>
            <person name="Wang F."/>
            <person name="Yang Y."/>
            <person name="An X."/>
            <person name="Dong Z."/>
            <person name="Zhang K."/>
            <person name="Zhang X."/>
            <person name="Luo M.C."/>
            <person name="Dvorak J."/>
            <person name="Tong Y."/>
            <person name="Wang J."/>
            <person name="Yang H."/>
            <person name="Li Z."/>
            <person name="Wang D."/>
            <person name="Zhang A."/>
            <person name="Wang J."/>
        </authorList>
    </citation>
    <scope>NUCLEOTIDE SEQUENCE</scope>
    <source>
        <strain evidence="6">cv. G1812</strain>
    </source>
</reference>
<evidence type="ECO:0000313" key="5">
    <source>
        <dbReference type="EnsemblPlants" id="TuG1812G0700001182.01.T03"/>
    </source>
</evidence>
<dbReference type="GO" id="GO:0016788">
    <property type="term" value="F:hydrolase activity, acting on ester bonds"/>
    <property type="evidence" value="ECO:0007669"/>
    <property type="project" value="InterPro"/>
</dbReference>
<dbReference type="InterPro" id="IPR001087">
    <property type="entry name" value="GDSL"/>
</dbReference>
<feature type="region of interest" description="Disordered" evidence="3">
    <location>
        <begin position="271"/>
        <end position="316"/>
    </location>
</feature>
<dbReference type="PANTHER" id="PTHR22835:SF490">
    <property type="entry name" value="OS06G0157000 PROTEIN"/>
    <property type="match status" value="1"/>
</dbReference>
<gene>
    <name evidence="5" type="primary">LOC125520657</name>
</gene>